<dbReference type="InterPro" id="IPR023795">
    <property type="entry name" value="Serpin_CS"/>
</dbReference>
<evidence type="ECO:0000256" key="1">
    <source>
        <dbReference type="ARBA" id="ARBA00009500"/>
    </source>
</evidence>
<dbReference type="PANTHER" id="PTHR11461">
    <property type="entry name" value="SERINE PROTEASE INHIBITOR, SERPIN"/>
    <property type="match status" value="1"/>
</dbReference>
<dbReference type="InterPro" id="IPR036186">
    <property type="entry name" value="Serpin_sf"/>
</dbReference>
<dbReference type="InterPro" id="IPR000215">
    <property type="entry name" value="Serpin_fam"/>
</dbReference>
<organism evidence="4 5">
    <name type="scientific">Arabidopsis thaliana</name>
    <name type="common">Mouse-ear cress</name>
    <dbReference type="NCBI Taxonomy" id="3702"/>
    <lineage>
        <taxon>Eukaryota</taxon>
        <taxon>Viridiplantae</taxon>
        <taxon>Streptophyta</taxon>
        <taxon>Embryophyta</taxon>
        <taxon>Tracheophyta</taxon>
        <taxon>Spermatophyta</taxon>
        <taxon>Magnoliopsida</taxon>
        <taxon>eudicotyledons</taxon>
        <taxon>Gunneridae</taxon>
        <taxon>Pentapetalae</taxon>
        <taxon>rosids</taxon>
        <taxon>malvids</taxon>
        <taxon>Brassicales</taxon>
        <taxon>Brassicaceae</taxon>
        <taxon>Camelineae</taxon>
        <taxon>Arabidopsis</taxon>
    </lineage>
</organism>
<name>A0A7G2E3U8_ARATH</name>
<dbReference type="CDD" id="cd02043">
    <property type="entry name" value="serpinP_plants"/>
    <property type="match status" value="1"/>
</dbReference>
<evidence type="ECO:0000259" key="3">
    <source>
        <dbReference type="SMART" id="SM00093"/>
    </source>
</evidence>
<evidence type="ECO:0000313" key="5">
    <source>
        <dbReference type="Proteomes" id="UP000516314"/>
    </source>
</evidence>
<dbReference type="AlphaFoldDB" id="A0A7G2E3U8"/>
<dbReference type="Gene3D" id="3.30.497.10">
    <property type="entry name" value="Antithrombin, subunit I, domain 2"/>
    <property type="match status" value="1"/>
</dbReference>
<dbReference type="Gene3D" id="2.10.310.10">
    <property type="entry name" value="Serpins superfamily"/>
    <property type="match status" value="1"/>
</dbReference>
<dbReference type="Gene3D" id="2.30.39.10">
    <property type="entry name" value="Alpha-1-antitrypsin, domain 1"/>
    <property type="match status" value="1"/>
</dbReference>
<accession>A0A7G2E3U8</accession>
<dbReference type="InterPro" id="IPR042178">
    <property type="entry name" value="Serpin_sf_1"/>
</dbReference>
<feature type="domain" description="Serpin" evidence="3">
    <location>
        <begin position="31"/>
        <end position="387"/>
    </location>
</feature>
<dbReference type="PANTHER" id="PTHR11461:SF347">
    <property type="entry name" value="SERINE PROTEASE INHIBITOR (SERPIN) FAMILY PROTEIN-RELATED"/>
    <property type="match status" value="1"/>
</dbReference>
<dbReference type="PROSITE" id="PS00284">
    <property type="entry name" value="SERPIN"/>
    <property type="match status" value="1"/>
</dbReference>
<dbReference type="EMBL" id="LR881466">
    <property type="protein sequence ID" value="CAD5316218.1"/>
    <property type="molecule type" value="Genomic_DNA"/>
</dbReference>
<sequence>MTSEIAEPSLSKAKKKPKIDLQEAMKKQNDVDLFLARKVISVKPKNSNFVFSPASIRAVLTMAATTSDDETLRSSILSFLRSSSTDELKAIFREIASVVLADGSKRGGPKITSVNGVWMEQSLPIDPSLKDLFENFFKADFVLVDFPSKSEKVRMEVNSWASRHTNGLIKNLLPPGSVTSLTTKIYGNALYFKGAWEDKFYKSMTKHKPFYLVNGKQVHVPFMKSYKRQYVKAYDGFKVLRLPYRQGLNDTSRQLSMCIYLPDDKDGLDNLVEKMTSTDGFLDSHIPSWRVEVGKFRIPKFKIEFGFKASSVFNDFALDMSLYHKALIEIDEEGAEAAAATALAFRSGCSAFMPPPPTNFVADHPFLFLIREDKTGTVLFTGQIFDPSFSSSA</sequence>
<proteinExistence type="inferred from homology"/>
<comment type="similarity">
    <text evidence="1 2">Belongs to the serpin family.</text>
</comment>
<dbReference type="SMART" id="SM00093">
    <property type="entry name" value="SERPIN"/>
    <property type="match status" value="1"/>
</dbReference>
<reference evidence="4 5" key="1">
    <citation type="submission" date="2020-09" db="EMBL/GenBank/DDBJ databases">
        <authorList>
            <person name="Ashkenazy H."/>
        </authorList>
    </citation>
    <scope>NUCLEOTIDE SEQUENCE [LARGE SCALE GENOMIC DNA]</scope>
    <source>
        <strain evidence="5">cv. Cdm-0</strain>
    </source>
</reference>
<dbReference type="GO" id="GO:0005615">
    <property type="term" value="C:extracellular space"/>
    <property type="evidence" value="ECO:0007669"/>
    <property type="project" value="InterPro"/>
</dbReference>
<dbReference type="InterPro" id="IPR042185">
    <property type="entry name" value="Serpin_sf_2"/>
</dbReference>
<dbReference type="Gene3D" id="6.20.40.10">
    <property type="match status" value="1"/>
</dbReference>
<evidence type="ECO:0000256" key="2">
    <source>
        <dbReference type="RuleBase" id="RU000411"/>
    </source>
</evidence>
<dbReference type="Proteomes" id="UP000516314">
    <property type="component" value="Chromosome 1"/>
</dbReference>
<dbReference type="GO" id="GO:0004867">
    <property type="term" value="F:serine-type endopeptidase inhibitor activity"/>
    <property type="evidence" value="ECO:0007669"/>
    <property type="project" value="InterPro"/>
</dbReference>
<protein>
    <submittedName>
        <fullName evidence="4">(thale cress) hypothetical protein</fullName>
    </submittedName>
</protein>
<dbReference type="InterPro" id="IPR023796">
    <property type="entry name" value="Serpin_dom"/>
</dbReference>
<gene>
    <name evidence="4" type="ORF">AT9943_LOCUS4549</name>
</gene>
<dbReference type="Pfam" id="PF00079">
    <property type="entry name" value="Serpin"/>
    <property type="match status" value="2"/>
</dbReference>
<dbReference type="SUPFAM" id="SSF56574">
    <property type="entry name" value="Serpins"/>
    <property type="match status" value="1"/>
</dbReference>
<evidence type="ECO:0000313" key="4">
    <source>
        <dbReference type="EMBL" id="CAD5316218.1"/>
    </source>
</evidence>